<evidence type="ECO:0000259" key="3">
    <source>
        <dbReference type="Pfam" id="PF13505"/>
    </source>
</evidence>
<name>A0A1I2TRB6_9BACT</name>
<accession>A0A1I2TRB6</accession>
<keyword evidence="1 2" id="KW-0732">Signal</keyword>
<gene>
    <name evidence="4" type="ORF">SAMN05421739_103162</name>
</gene>
<protein>
    <submittedName>
        <fullName evidence="4">Outer membrane protein beta-barrel domain-containing protein</fullName>
    </submittedName>
</protein>
<dbReference type="EMBL" id="FOOT01000003">
    <property type="protein sequence ID" value="SFG64871.1"/>
    <property type="molecule type" value="Genomic_DNA"/>
</dbReference>
<dbReference type="Proteomes" id="UP000198724">
    <property type="component" value="Unassembled WGS sequence"/>
</dbReference>
<keyword evidence="5" id="KW-1185">Reference proteome</keyword>
<dbReference type="AlphaFoldDB" id="A0A1I2TRB6"/>
<dbReference type="InterPro" id="IPR027385">
    <property type="entry name" value="Beta-barrel_OMP"/>
</dbReference>
<dbReference type="Gene3D" id="2.40.160.20">
    <property type="match status" value="1"/>
</dbReference>
<feature type="signal peptide" evidence="2">
    <location>
        <begin position="1"/>
        <end position="19"/>
    </location>
</feature>
<reference evidence="5" key="1">
    <citation type="submission" date="2016-10" db="EMBL/GenBank/DDBJ databases">
        <authorList>
            <person name="Varghese N."/>
            <person name="Submissions S."/>
        </authorList>
    </citation>
    <scope>NUCLEOTIDE SEQUENCE [LARGE SCALE GENOMIC DNA]</scope>
    <source>
        <strain evidence="5">LP51</strain>
    </source>
</reference>
<organism evidence="4 5">
    <name type="scientific">Pontibacter chinhatensis</name>
    <dbReference type="NCBI Taxonomy" id="1436961"/>
    <lineage>
        <taxon>Bacteria</taxon>
        <taxon>Pseudomonadati</taxon>
        <taxon>Bacteroidota</taxon>
        <taxon>Cytophagia</taxon>
        <taxon>Cytophagales</taxon>
        <taxon>Hymenobacteraceae</taxon>
        <taxon>Pontibacter</taxon>
    </lineage>
</organism>
<evidence type="ECO:0000313" key="4">
    <source>
        <dbReference type="EMBL" id="SFG64871.1"/>
    </source>
</evidence>
<feature type="chain" id="PRO_5011641330" evidence="2">
    <location>
        <begin position="20"/>
        <end position="231"/>
    </location>
</feature>
<sequence>MKTLQLSLLLLLFSLAAVAQTHPDSASVPPKRFYVGIELSSISYSMWDNTKKVGGGFTPIAHAHIGYRLTKRMNVQVGLTYGRDKEDVLSGIYYGYNDTIINHYRSKDSYGVAMPLTVHFTPFNPARKVQLYATASFIPILGSTWHQNSEEYEGNRVVTFESDDAGLYAIVTAGLQLNYKINNRFEGYGKANLYYKNVNQFTEYAKQARSVSIGLNYNLNLKREKQGGFLD</sequence>
<proteinExistence type="predicted"/>
<evidence type="ECO:0000313" key="5">
    <source>
        <dbReference type="Proteomes" id="UP000198724"/>
    </source>
</evidence>
<dbReference type="Pfam" id="PF13505">
    <property type="entry name" value="OMP_b-brl"/>
    <property type="match status" value="1"/>
</dbReference>
<dbReference type="STRING" id="1436961.SAMN05421739_103162"/>
<evidence type="ECO:0000256" key="2">
    <source>
        <dbReference type="SAM" id="SignalP"/>
    </source>
</evidence>
<dbReference type="OrthoDB" id="853064at2"/>
<dbReference type="RefSeq" id="WP_092100702.1">
    <property type="nucleotide sequence ID" value="NZ_FOOT01000003.1"/>
</dbReference>
<feature type="domain" description="Outer membrane protein beta-barrel" evidence="3">
    <location>
        <begin position="9"/>
        <end position="217"/>
    </location>
</feature>
<evidence type="ECO:0000256" key="1">
    <source>
        <dbReference type="ARBA" id="ARBA00022729"/>
    </source>
</evidence>